<evidence type="ECO:0000313" key="3">
    <source>
        <dbReference type="RefSeq" id="XP_022296160.1"/>
    </source>
</evidence>
<dbReference type="SUPFAM" id="SSF52129">
    <property type="entry name" value="Caspase-like"/>
    <property type="match status" value="1"/>
</dbReference>
<dbReference type="KEGG" id="cvn:111105947"/>
<dbReference type="InterPro" id="IPR001309">
    <property type="entry name" value="Pept_C14_p20"/>
</dbReference>
<dbReference type="GO" id="GO:0004197">
    <property type="term" value="F:cysteine-type endopeptidase activity"/>
    <property type="evidence" value="ECO:0007669"/>
    <property type="project" value="InterPro"/>
</dbReference>
<dbReference type="Proteomes" id="UP000694844">
    <property type="component" value="Chromosome 8"/>
</dbReference>
<protein>
    <submittedName>
        <fullName evidence="3">Caspase-6-like</fullName>
    </submittedName>
</protein>
<proteinExistence type="predicted"/>
<organism evidence="2 3">
    <name type="scientific">Crassostrea virginica</name>
    <name type="common">Eastern oyster</name>
    <dbReference type="NCBI Taxonomy" id="6565"/>
    <lineage>
        <taxon>Eukaryota</taxon>
        <taxon>Metazoa</taxon>
        <taxon>Spiralia</taxon>
        <taxon>Lophotrochozoa</taxon>
        <taxon>Mollusca</taxon>
        <taxon>Bivalvia</taxon>
        <taxon>Autobranchia</taxon>
        <taxon>Pteriomorphia</taxon>
        <taxon>Ostreida</taxon>
        <taxon>Ostreoidea</taxon>
        <taxon>Ostreidae</taxon>
        <taxon>Crassostrea</taxon>
    </lineage>
</organism>
<dbReference type="RefSeq" id="XP_022296160.1">
    <property type="nucleotide sequence ID" value="XM_022440452.1"/>
</dbReference>
<dbReference type="InterPro" id="IPR011600">
    <property type="entry name" value="Pept_C14_caspase"/>
</dbReference>
<dbReference type="InterPro" id="IPR029030">
    <property type="entry name" value="Caspase-like_dom_sf"/>
</dbReference>
<evidence type="ECO:0000259" key="1">
    <source>
        <dbReference type="PROSITE" id="PS50208"/>
    </source>
</evidence>
<dbReference type="OrthoDB" id="6138241at2759"/>
<name>A0A8B8AYB2_CRAVI</name>
<feature type="domain" description="Caspase family p20" evidence="1">
    <location>
        <begin position="30"/>
        <end position="171"/>
    </location>
</feature>
<reference evidence="3" key="1">
    <citation type="submission" date="2025-08" db="UniProtKB">
        <authorList>
            <consortium name="RefSeq"/>
        </authorList>
    </citation>
    <scope>IDENTIFICATION</scope>
    <source>
        <tissue evidence="3">Whole sample</tissue>
    </source>
</reference>
<dbReference type="AlphaFoldDB" id="A0A8B8AYB2"/>
<accession>A0A8B8AYB2</accession>
<dbReference type="Pfam" id="PF00656">
    <property type="entry name" value="Peptidase_C14"/>
    <property type="match status" value="1"/>
</dbReference>
<keyword evidence="2" id="KW-1185">Reference proteome</keyword>
<sequence length="315" mass="36006">MEAMDADVNELMKGMDITCQRENTCLCRPVIINISKTYWGISAKKRPSASRDQELLLKTFEKLGFADPYIISDTNSHLETDPLYSVENLIQELQKIARTPAHTKDAEVFLLAVLAFGEFGYFYLPNTPKNDYQERERNPPKFSTNLLMSHFNGISCLGLIQKPKIFCVQTCSDLLKQKDRSEFTREIFRPEENRIPIDADLLLFHSTISGGYTDKMTSVTRVARSEVIDQEGDHPACQFVYSLHKAVRTLGNELGEFQLNDIILRVNLLLEEFIDKEHYVSDIRNHPWNIDPVLPICVDQLTKDVLFGTKLNGPS</sequence>
<dbReference type="PROSITE" id="PS50208">
    <property type="entry name" value="CASPASE_P20"/>
    <property type="match status" value="1"/>
</dbReference>
<dbReference type="Gene3D" id="3.40.50.1460">
    <property type="match status" value="1"/>
</dbReference>
<evidence type="ECO:0000313" key="2">
    <source>
        <dbReference type="Proteomes" id="UP000694844"/>
    </source>
</evidence>
<dbReference type="GeneID" id="111105947"/>
<dbReference type="GO" id="GO:0006508">
    <property type="term" value="P:proteolysis"/>
    <property type="evidence" value="ECO:0007669"/>
    <property type="project" value="InterPro"/>
</dbReference>
<gene>
    <name evidence="3" type="primary">LOC111105947</name>
</gene>